<keyword evidence="1" id="KW-0812">Transmembrane</keyword>
<reference evidence="2 3" key="1">
    <citation type="journal article" date="2015" name="Nature">
        <title>rRNA introns, odd ribosomes, and small enigmatic genomes across a large radiation of phyla.</title>
        <authorList>
            <person name="Brown C.T."/>
            <person name="Hug L.A."/>
            <person name="Thomas B.C."/>
            <person name="Sharon I."/>
            <person name="Castelle C.J."/>
            <person name="Singh A."/>
            <person name="Wilkins M.J."/>
            <person name="Williams K.H."/>
            <person name="Banfield J.F."/>
        </authorList>
    </citation>
    <scope>NUCLEOTIDE SEQUENCE [LARGE SCALE GENOMIC DNA]</scope>
</reference>
<keyword evidence="1" id="KW-0472">Membrane</keyword>
<proteinExistence type="predicted"/>
<dbReference type="Proteomes" id="UP000034797">
    <property type="component" value="Unassembled WGS sequence"/>
</dbReference>
<dbReference type="EMBL" id="LCJW01000022">
    <property type="protein sequence ID" value="KKT85778.1"/>
    <property type="molecule type" value="Genomic_DNA"/>
</dbReference>
<dbReference type="AlphaFoldDB" id="A0A0G1KQF4"/>
<feature type="transmembrane region" description="Helical" evidence="1">
    <location>
        <begin position="29"/>
        <end position="48"/>
    </location>
</feature>
<keyword evidence="1" id="KW-1133">Transmembrane helix</keyword>
<comment type="caution">
    <text evidence="2">The sequence shown here is derived from an EMBL/GenBank/DDBJ whole genome shotgun (WGS) entry which is preliminary data.</text>
</comment>
<evidence type="ECO:0000313" key="2">
    <source>
        <dbReference type="EMBL" id="KKT85778.1"/>
    </source>
</evidence>
<accession>A0A0G1KQF4</accession>
<gene>
    <name evidence="2" type="ORF">UW84_C0022G0010</name>
</gene>
<name>A0A0G1KQF4_9BACT</name>
<evidence type="ECO:0000313" key="3">
    <source>
        <dbReference type="Proteomes" id="UP000034797"/>
    </source>
</evidence>
<evidence type="ECO:0000256" key="1">
    <source>
        <dbReference type="SAM" id="Phobius"/>
    </source>
</evidence>
<organism evidence="2 3">
    <name type="scientific">Candidatus Collierbacteria bacterium GW2011_GWA2_44_99</name>
    <dbReference type="NCBI Taxonomy" id="1618380"/>
    <lineage>
        <taxon>Bacteria</taxon>
        <taxon>Candidatus Collieribacteriota</taxon>
    </lineage>
</organism>
<protein>
    <submittedName>
        <fullName evidence="2">Uncharacterized protein</fullName>
    </submittedName>
</protein>
<feature type="transmembrane region" description="Helical" evidence="1">
    <location>
        <begin position="7"/>
        <end position="23"/>
    </location>
</feature>
<sequence length="59" mass="6355">MNLERLTWLIAFLGLLVLGVLSLSGYVNITFAIVLSGLYIGGNAWLGLDKIASKMSAKK</sequence>